<dbReference type="AlphaFoldDB" id="A0AA39UEA0"/>
<comment type="caution">
    <text evidence="2">The sequence shown here is derived from an EMBL/GenBank/DDBJ whole genome shotgun (WGS) entry which is preliminary data.</text>
</comment>
<evidence type="ECO:0000256" key="1">
    <source>
        <dbReference type="SAM" id="MobiDB-lite"/>
    </source>
</evidence>
<feature type="compositionally biased region" description="Basic and acidic residues" evidence="1">
    <location>
        <begin position="48"/>
        <end position="70"/>
    </location>
</feature>
<feature type="region of interest" description="Disordered" evidence="1">
    <location>
        <begin position="1"/>
        <end position="70"/>
    </location>
</feature>
<reference evidence="2" key="1">
    <citation type="submission" date="2023-03" db="EMBL/GenBank/DDBJ databases">
        <title>Complete genome of Cladonia borealis.</title>
        <authorList>
            <person name="Park H."/>
        </authorList>
    </citation>
    <scope>NUCLEOTIDE SEQUENCE</scope>
    <source>
        <strain evidence="2">ANT050790</strain>
    </source>
</reference>
<dbReference type="Proteomes" id="UP001166286">
    <property type="component" value="Unassembled WGS sequence"/>
</dbReference>
<feature type="region of interest" description="Disordered" evidence="1">
    <location>
        <begin position="138"/>
        <end position="157"/>
    </location>
</feature>
<keyword evidence="3" id="KW-1185">Reference proteome</keyword>
<feature type="compositionally biased region" description="Basic residues" evidence="1">
    <location>
        <begin position="138"/>
        <end position="148"/>
    </location>
</feature>
<evidence type="ECO:0000313" key="3">
    <source>
        <dbReference type="Proteomes" id="UP001166286"/>
    </source>
</evidence>
<accession>A0AA39UEA0</accession>
<organism evidence="2 3">
    <name type="scientific">Cladonia borealis</name>
    <dbReference type="NCBI Taxonomy" id="184061"/>
    <lineage>
        <taxon>Eukaryota</taxon>
        <taxon>Fungi</taxon>
        <taxon>Dikarya</taxon>
        <taxon>Ascomycota</taxon>
        <taxon>Pezizomycotina</taxon>
        <taxon>Lecanoromycetes</taxon>
        <taxon>OSLEUM clade</taxon>
        <taxon>Lecanoromycetidae</taxon>
        <taxon>Lecanorales</taxon>
        <taxon>Lecanorineae</taxon>
        <taxon>Cladoniaceae</taxon>
        <taxon>Cladonia</taxon>
    </lineage>
</organism>
<evidence type="ECO:0000313" key="2">
    <source>
        <dbReference type="EMBL" id="KAK0516371.1"/>
    </source>
</evidence>
<sequence>MVRTRLSKPRGGQADLSVQHERREHEASQQSPSSSGEDNRAMQMAQTMRKDAKKRLQERRARIKHSHEESIRSIEEAMNSKFDEISRRLTQKYKLRMERLIDILRKRAAIEASMFATLRNTDDAFTFAEKALSHALKKRRQGLTRHQSRGVDDATDTSAKTLHLLSGG</sequence>
<dbReference type="EMBL" id="JAFEKC020000002">
    <property type="protein sequence ID" value="KAK0516371.1"/>
    <property type="molecule type" value="Genomic_DNA"/>
</dbReference>
<proteinExistence type="predicted"/>
<feature type="compositionally biased region" description="Basic and acidic residues" evidence="1">
    <location>
        <begin position="18"/>
        <end position="27"/>
    </location>
</feature>
<name>A0AA39UEA0_9LECA</name>
<gene>
    <name evidence="2" type="ORF">JMJ35_000974</name>
</gene>
<protein>
    <submittedName>
        <fullName evidence="2">Uncharacterized protein</fullName>
    </submittedName>
</protein>